<dbReference type="EMBL" id="FOFO01000024">
    <property type="protein sequence ID" value="SEQ31813.1"/>
    <property type="molecule type" value="Genomic_DNA"/>
</dbReference>
<dbReference type="AlphaFoldDB" id="A0A1H9F2Z3"/>
<protein>
    <recommendedName>
        <fullName evidence="3">DUF3108 domain-containing protein</fullName>
    </recommendedName>
</protein>
<sequence>MNTPYRPRLNYPSQTSDRHRRRWPSVIPLVLAVLLALALIPTAQAQTLPFVPPSYTAEYRAQKMGLSVVARITLTREGDRLRYRARVRPTGMLSWVRSDEIIEQSILRMTPAGLRSEEYLYSHTGASRDRRTDIRFDWETLTASGTHNGQAFTLDIPDRAIDRFALQLSMIHDVWRGQREFTETIVEPNRIRTYAFTVGEPEIIDTPMGRLEAIPVTRHNEERDTTVSTWFAPRLNYLPVRLEQLEDGERLVLTIESVEWHDSR</sequence>
<dbReference type="InterPro" id="IPR021457">
    <property type="entry name" value="DUF3108"/>
</dbReference>
<dbReference type="STRING" id="867345.SAMN05421693_1244"/>
<proteinExistence type="predicted"/>
<dbReference type="Proteomes" id="UP000199496">
    <property type="component" value="Unassembled WGS sequence"/>
</dbReference>
<evidence type="ECO:0008006" key="3">
    <source>
        <dbReference type="Google" id="ProtNLM"/>
    </source>
</evidence>
<evidence type="ECO:0000313" key="2">
    <source>
        <dbReference type="Proteomes" id="UP000199496"/>
    </source>
</evidence>
<accession>A0A1H9F2Z3</accession>
<dbReference type="Pfam" id="PF11306">
    <property type="entry name" value="DUF3108"/>
    <property type="match status" value="1"/>
</dbReference>
<dbReference type="OrthoDB" id="6007799at2"/>
<dbReference type="RefSeq" id="WP_090208356.1">
    <property type="nucleotide sequence ID" value="NZ_FOFO01000024.1"/>
</dbReference>
<gene>
    <name evidence="1" type="ORF">SAMN05421693_1244</name>
</gene>
<organism evidence="1 2">
    <name type="scientific">Ectothiorhodospira magna</name>
    <dbReference type="NCBI Taxonomy" id="867345"/>
    <lineage>
        <taxon>Bacteria</taxon>
        <taxon>Pseudomonadati</taxon>
        <taxon>Pseudomonadota</taxon>
        <taxon>Gammaproteobacteria</taxon>
        <taxon>Chromatiales</taxon>
        <taxon>Ectothiorhodospiraceae</taxon>
        <taxon>Ectothiorhodospira</taxon>
    </lineage>
</organism>
<evidence type="ECO:0000313" key="1">
    <source>
        <dbReference type="EMBL" id="SEQ31813.1"/>
    </source>
</evidence>
<name>A0A1H9F2Z3_9GAMM</name>
<keyword evidence="2" id="KW-1185">Reference proteome</keyword>
<reference evidence="1 2" key="1">
    <citation type="submission" date="2016-10" db="EMBL/GenBank/DDBJ databases">
        <authorList>
            <person name="de Groot N.N."/>
        </authorList>
    </citation>
    <scope>NUCLEOTIDE SEQUENCE [LARGE SCALE GENOMIC DNA]</scope>
    <source>
        <strain evidence="1 2">B7-7</strain>
    </source>
</reference>